<evidence type="ECO:0000313" key="6">
    <source>
        <dbReference type="EMBL" id="MEM0573089.1"/>
    </source>
</evidence>
<protein>
    <submittedName>
        <fullName evidence="5">T9SS type A sorting domain-containing protein</fullName>
    </submittedName>
</protein>
<keyword evidence="1 3" id="KW-0732">Signal</keyword>
<dbReference type="InterPro" id="IPR026444">
    <property type="entry name" value="Secre_tail"/>
</dbReference>
<evidence type="ECO:0000256" key="1">
    <source>
        <dbReference type="ARBA" id="ARBA00022729"/>
    </source>
</evidence>
<evidence type="ECO:0000256" key="2">
    <source>
        <dbReference type="SAM" id="MobiDB-lite"/>
    </source>
</evidence>
<dbReference type="RefSeq" id="WP_342687040.1">
    <property type="nucleotide sequence ID" value="NZ_JAZBJM010000003.1"/>
</dbReference>
<name>A0AB35YV77_9FLAO</name>
<feature type="region of interest" description="Disordered" evidence="2">
    <location>
        <begin position="78"/>
        <end position="104"/>
    </location>
</feature>
<dbReference type="NCBIfam" id="TIGR04183">
    <property type="entry name" value="Por_Secre_tail"/>
    <property type="match status" value="1"/>
</dbReference>
<feature type="domain" description="Secretion system C-terminal sorting" evidence="4">
    <location>
        <begin position="255"/>
        <end position="324"/>
    </location>
</feature>
<sequence>MKKTTAVVALLLASVSFAQVAGTSFEEPDTFTGKYTDTGDPNIAHDLINNASQPLVDFASMGGEMGFDARYTPYDSPGVGLSDGDDVGVTDKKPSSEVPFTAGENGYRMSDIDGNYILEFDQVDLTGVTTPAISVDFLIAINSSNPANGNYEGDGTTNESGSDRLRIYIKDITNSTEIDLFNSTGTDLDDLVPFNTTTGQYELSWQNVFGAVPSSVVQLVIEGRNNAGGESFWFDNVMYVSTTGVPEQSANQFNLFPNPATKGVVNIRSATQGIKNISIYDVLGKLVLKTALRGEILDISKLNSGVYIFKIEQGNHSATKKLVVN</sequence>
<proteinExistence type="predicted"/>
<evidence type="ECO:0000256" key="3">
    <source>
        <dbReference type="SAM" id="SignalP"/>
    </source>
</evidence>
<dbReference type="EMBL" id="JAZBJM010000003">
    <property type="protein sequence ID" value="MEM0517979.1"/>
    <property type="molecule type" value="Genomic_DNA"/>
</dbReference>
<keyword evidence="8" id="KW-1185">Reference proteome</keyword>
<dbReference type="Proteomes" id="UP001388259">
    <property type="component" value="Unassembled WGS sequence"/>
</dbReference>
<evidence type="ECO:0000259" key="4">
    <source>
        <dbReference type="Pfam" id="PF18962"/>
    </source>
</evidence>
<accession>A0AB35YV77</accession>
<evidence type="ECO:0000313" key="8">
    <source>
        <dbReference type="Proteomes" id="UP001390963"/>
    </source>
</evidence>
<reference evidence="5 8" key="1">
    <citation type="submission" date="2024-01" db="EMBL/GenBank/DDBJ databases">
        <title>Aequorivita flavus sp. nov., isolated from deep-sea sediment.</title>
        <authorList>
            <person name="Chen X."/>
        </authorList>
    </citation>
    <scope>NUCLEOTIDE SEQUENCE</scope>
    <source>
        <strain evidence="5">MCCC 1A16923</strain>
        <strain evidence="6 8">MCCC 1A16935</strain>
    </source>
</reference>
<dbReference type="Pfam" id="PF18962">
    <property type="entry name" value="Por_Secre_tail"/>
    <property type="match status" value="1"/>
</dbReference>
<feature type="chain" id="PRO_5044248666" evidence="3">
    <location>
        <begin position="19"/>
        <end position="325"/>
    </location>
</feature>
<feature type="signal peptide" evidence="3">
    <location>
        <begin position="1"/>
        <end position="18"/>
    </location>
</feature>
<dbReference type="Proteomes" id="UP001390963">
    <property type="component" value="Unassembled WGS sequence"/>
</dbReference>
<dbReference type="EMBL" id="JBANCF010000003">
    <property type="protein sequence ID" value="MEM0573089.1"/>
    <property type="molecule type" value="Genomic_DNA"/>
</dbReference>
<evidence type="ECO:0000313" key="5">
    <source>
        <dbReference type="EMBL" id="MEM0517979.1"/>
    </source>
</evidence>
<comment type="caution">
    <text evidence="5">The sequence shown here is derived from an EMBL/GenBank/DDBJ whole genome shotgun (WGS) entry which is preliminary data.</text>
</comment>
<dbReference type="AlphaFoldDB" id="A0AB35YV77"/>
<evidence type="ECO:0000313" key="7">
    <source>
        <dbReference type="Proteomes" id="UP001388259"/>
    </source>
</evidence>
<organism evidence="5 7">
    <name type="scientific">Aequorivita flava</name>
    <dbReference type="NCBI Taxonomy" id="3114371"/>
    <lineage>
        <taxon>Bacteria</taxon>
        <taxon>Pseudomonadati</taxon>
        <taxon>Bacteroidota</taxon>
        <taxon>Flavobacteriia</taxon>
        <taxon>Flavobacteriales</taxon>
        <taxon>Flavobacteriaceae</taxon>
        <taxon>Aequorivita</taxon>
    </lineage>
</organism>
<gene>
    <name evidence="6" type="ORF">VZD24_06160</name>
    <name evidence="5" type="ORF">VZD85_06410</name>
</gene>